<sequence length="42" mass="4602">MGQFRKKVANKPLLPLPKPGPGHREPQKNLVGAARGSSRVRQ</sequence>
<evidence type="ECO:0000313" key="2">
    <source>
        <dbReference type="EMBL" id="CAA9212333.1"/>
    </source>
</evidence>
<evidence type="ECO:0000256" key="1">
    <source>
        <dbReference type="SAM" id="MobiDB-lite"/>
    </source>
</evidence>
<dbReference type="EMBL" id="CADCTQ010000002">
    <property type="protein sequence ID" value="CAA9212333.1"/>
    <property type="molecule type" value="Genomic_DNA"/>
</dbReference>
<feature type="region of interest" description="Disordered" evidence="1">
    <location>
        <begin position="1"/>
        <end position="42"/>
    </location>
</feature>
<organism evidence="2">
    <name type="scientific">uncultured Cytophagales bacterium</name>
    <dbReference type="NCBI Taxonomy" id="158755"/>
    <lineage>
        <taxon>Bacteria</taxon>
        <taxon>Pseudomonadati</taxon>
        <taxon>Bacteroidota</taxon>
        <taxon>Sphingobacteriia</taxon>
        <taxon>Sphingobacteriales</taxon>
        <taxon>environmental samples</taxon>
    </lineage>
</organism>
<reference evidence="2" key="1">
    <citation type="submission" date="2020-02" db="EMBL/GenBank/DDBJ databases">
        <authorList>
            <person name="Meier V. D."/>
        </authorList>
    </citation>
    <scope>NUCLEOTIDE SEQUENCE</scope>
    <source>
        <strain evidence="2">AVDCRST_MAG56</strain>
    </source>
</reference>
<dbReference type="AlphaFoldDB" id="A0A6J4H271"/>
<proteinExistence type="predicted"/>
<accession>A0A6J4H271</accession>
<gene>
    <name evidence="2" type="ORF">AVDCRST_MAG56-354</name>
</gene>
<protein>
    <submittedName>
        <fullName evidence="2">Uncharacterized protein</fullName>
    </submittedName>
</protein>
<name>A0A6J4H271_9SPHI</name>